<feature type="non-terminal residue" evidence="1">
    <location>
        <position position="1"/>
    </location>
</feature>
<dbReference type="AlphaFoldDB" id="A0AAV5U5L4"/>
<reference evidence="1" key="1">
    <citation type="submission" date="2023-10" db="EMBL/GenBank/DDBJ databases">
        <title>Genome assembly of Pristionchus species.</title>
        <authorList>
            <person name="Yoshida K."/>
            <person name="Sommer R.J."/>
        </authorList>
    </citation>
    <scope>NUCLEOTIDE SEQUENCE</scope>
    <source>
        <strain evidence="1">RS0144</strain>
    </source>
</reference>
<accession>A0AAV5U5L4</accession>
<evidence type="ECO:0008006" key="3">
    <source>
        <dbReference type="Google" id="ProtNLM"/>
    </source>
</evidence>
<evidence type="ECO:0000313" key="2">
    <source>
        <dbReference type="Proteomes" id="UP001432027"/>
    </source>
</evidence>
<keyword evidence="2" id="KW-1185">Reference proteome</keyword>
<comment type="caution">
    <text evidence="1">The sequence shown here is derived from an EMBL/GenBank/DDBJ whole genome shotgun (WGS) entry which is preliminary data.</text>
</comment>
<organism evidence="1 2">
    <name type="scientific">Pristionchus entomophagus</name>
    <dbReference type="NCBI Taxonomy" id="358040"/>
    <lineage>
        <taxon>Eukaryota</taxon>
        <taxon>Metazoa</taxon>
        <taxon>Ecdysozoa</taxon>
        <taxon>Nematoda</taxon>
        <taxon>Chromadorea</taxon>
        <taxon>Rhabditida</taxon>
        <taxon>Rhabditina</taxon>
        <taxon>Diplogasteromorpha</taxon>
        <taxon>Diplogasteroidea</taxon>
        <taxon>Neodiplogasteridae</taxon>
        <taxon>Pristionchus</taxon>
    </lineage>
</organism>
<name>A0AAV5U5L4_9BILA</name>
<gene>
    <name evidence="1" type="ORF">PENTCL1PPCAC_24236</name>
</gene>
<sequence>RMNQLYARSSELKTLAFDCQACKAKFCGTGILLHFIGMRHQAKVTELGASVSPAALEYWMDQLQPESVATATVAASTGSFWQANAATAAPPHVGDEQNEVIVLDD</sequence>
<protein>
    <recommendedName>
        <fullName evidence="3">C2H2-type domain-containing protein</fullName>
    </recommendedName>
</protein>
<proteinExistence type="predicted"/>
<dbReference type="EMBL" id="BTSX01000005">
    <property type="protein sequence ID" value="GMT02062.1"/>
    <property type="molecule type" value="Genomic_DNA"/>
</dbReference>
<evidence type="ECO:0000313" key="1">
    <source>
        <dbReference type="EMBL" id="GMT02062.1"/>
    </source>
</evidence>
<dbReference type="Proteomes" id="UP001432027">
    <property type="component" value="Unassembled WGS sequence"/>
</dbReference>